<feature type="domain" description="Thioredoxin" evidence="8">
    <location>
        <begin position="70"/>
        <end position="232"/>
    </location>
</feature>
<evidence type="ECO:0000259" key="8">
    <source>
        <dbReference type="PROSITE" id="PS51352"/>
    </source>
</evidence>
<feature type="transmembrane region" description="Helical" evidence="7">
    <location>
        <begin position="34"/>
        <end position="55"/>
    </location>
</feature>
<dbReference type="InterPro" id="IPR013766">
    <property type="entry name" value="Thioredoxin_domain"/>
</dbReference>
<feature type="region of interest" description="Disordered" evidence="6">
    <location>
        <begin position="58"/>
        <end position="120"/>
    </location>
</feature>
<dbReference type="Pfam" id="PF13462">
    <property type="entry name" value="Thioredoxin_4"/>
    <property type="match status" value="1"/>
</dbReference>
<evidence type="ECO:0000256" key="4">
    <source>
        <dbReference type="ARBA" id="ARBA00023157"/>
    </source>
</evidence>
<gene>
    <name evidence="9" type="ORF">ABXS69_00240</name>
</gene>
<keyword evidence="7" id="KW-0472">Membrane</keyword>
<keyword evidence="7" id="KW-1133">Transmembrane helix</keyword>
<protein>
    <submittedName>
        <fullName evidence="9">Thioredoxin domain-containing protein</fullName>
    </submittedName>
</protein>
<dbReference type="PROSITE" id="PS51352">
    <property type="entry name" value="THIOREDOXIN_2"/>
    <property type="match status" value="1"/>
</dbReference>
<organism evidence="9">
    <name type="scientific">Actinomyces timonensis</name>
    <dbReference type="NCBI Taxonomy" id="1288391"/>
    <lineage>
        <taxon>Bacteria</taxon>
        <taxon>Bacillati</taxon>
        <taxon>Actinomycetota</taxon>
        <taxon>Actinomycetes</taxon>
        <taxon>Actinomycetales</taxon>
        <taxon>Actinomycetaceae</taxon>
        <taxon>Actinomyces</taxon>
    </lineage>
</organism>
<keyword evidence="2" id="KW-0732">Signal</keyword>
<name>A0AAU8N2Y1_9ACTO</name>
<dbReference type="SUPFAM" id="SSF52833">
    <property type="entry name" value="Thioredoxin-like"/>
    <property type="match status" value="1"/>
</dbReference>
<accession>A0AAU8N2Y1</accession>
<evidence type="ECO:0000256" key="5">
    <source>
        <dbReference type="ARBA" id="ARBA00023284"/>
    </source>
</evidence>
<proteinExistence type="inferred from homology"/>
<sequence length="283" mass="29582">MTDSPEPSAAPTGPNAPISPTPDGAPPVRRNNRAVVILLVIIAMLLTVIAGALVLRTTKDSSPSATPTASAAGTAASSQSADEAAAGAARAVPSLSPEQLRILRDEPKRDPNDPRAKGSADAPVVMTVFSDFACPYCTKFAQETEPELRDLIDNGTLRIEWRDLAQITPSSPLAAQAGIAAGNQGRFWEFHDAVYAAADPTGHPEYTQDSLTAFARSAGVPDIERFKADMTADATVQSVSQAKEHAYQIGVTGTPFLMINDAYINGFAPAGAVRAAITEKAAK</sequence>
<keyword evidence="7" id="KW-0812">Transmembrane</keyword>
<dbReference type="GO" id="GO:0016491">
    <property type="term" value="F:oxidoreductase activity"/>
    <property type="evidence" value="ECO:0007669"/>
    <property type="project" value="UniProtKB-KW"/>
</dbReference>
<keyword evidence="4" id="KW-1015">Disulfide bond</keyword>
<evidence type="ECO:0000256" key="1">
    <source>
        <dbReference type="ARBA" id="ARBA00005791"/>
    </source>
</evidence>
<dbReference type="RefSeq" id="WP_366180645.1">
    <property type="nucleotide sequence ID" value="NZ_CP159989.1"/>
</dbReference>
<dbReference type="InterPro" id="IPR012336">
    <property type="entry name" value="Thioredoxin-like_fold"/>
</dbReference>
<evidence type="ECO:0000256" key="6">
    <source>
        <dbReference type="SAM" id="MobiDB-lite"/>
    </source>
</evidence>
<comment type="similarity">
    <text evidence="1">Belongs to the thioredoxin family. DsbA subfamily.</text>
</comment>
<feature type="region of interest" description="Disordered" evidence="6">
    <location>
        <begin position="1"/>
        <end position="28"/>
    </location>
</feature>
<evidence type="ECO:0000256" key="3">
    <source>
        <dbReference type="ARBA" id="ARBA00023002"/>
    </source>
</evidence>
<keyword evidence="3" id="KW-0560">Oxidoreductase</keyword>
<dbReference type="InterPro" id="IPR036249">
    <property type="entry name" value="Thioredoxin-like_sf"/>
</dbReference>
<dbReference type="Gene3D" id="3.40.30.10">
    <property type="entry name" value="Glutaredoxin"/>
    <property type="match status" value="1"/>
</dbReference>
<feature type="compositionally biased region" description="Low complexity" evidence="6">
    <location>
        <begin position="61"/>
        <end position="96"/>
    </location>
</feature>
<dbReference type="PANTHER" id="PTHR13887">
    <property type="entry name" value="GLUTATHIONE S-TRANSFERASE KAPPA"/>
    <property type="match status" value="1"/>
</dbReference>
<evidence type="ECO:0000256" key="2">
    <source>
        <dbReference type="ARBA" id="ARBA00022729"/>
    </source>
</evidence>
<reference evidence="9" key="1">
    <citation type="submission" date="2024-05" db="EMBL/GenBank/DDBJ databases">
        <title>Draft genome assemblies of 36 bacteria isolated from hibernating arctic ground squirrels.</title>
        <authorList>
            <person name="McKee H."/>
            <person name="Mullen L."/>
            <person name="Drown D.M."/>
            <person name="Duddleston K.N."/>
        </authorList>
    </citation>
    <scope>NUCLEOTIDE SEQUENCE</scope>
    <source>
        <strain evidence="9">AR004</strain>
    </source>
</reference>
<evidence type="ECO:0000256" key="7">
    <source>
        <dbReference type="SAM" id="Phobius"/>
    </source>
</evidence>
<dbReference type="PANTHER" id="PTHR13887:SF14">
    <property type="entry name" value="DISULFIDE BOND FORMATION PROTEIN D"/>
    <property type="match status" value="1"/>
</dbReference>
<dbReference type="EMBL" id="CP159989">
    <property type="protein sequence ID" value="XCP82401.1"/>
    <property type="molecule type" value="Genomic_DNA"/>
</dbReference>
<feature type="compositionally biased region" description="Basic and acidic residues" evidence="6">
    <location>
        <begin position="101"/>
        <end position="118"/>
    </location>
</feature>
<keyword evidence="5" id="KW-0676">Redox-active center</keyword>
<evidence type="ECO:0000313" key="9">
    <source>
        <dbReference type="EMBL" id="XCP82401.1"/>
    </source>
</evidence>
<dbReference type="AlphaFoldDB" id="A0AAU8N2Y1"/>